<protein>
    <submittedName>
        <fullName evidence="2">Uncharacterized protein</fullName>
    </submittedName>
</protein>
<gene>
    <name evidence="2" type="ORF">SAMN04515678_107106</name>
</gene>
<sequence length="431" mass="48055">MNPLSIAELALSFSTNTCFGLLGTDVGKNHSGKLGVGSIVFGLASMALGIYSASQKAAPIPPLTRKDLDTANEKLRGEIADDTFADEVLDRVTEIQTIAQEVNDAIEYALADVKSRNRLEPDVDEILNNDWRAYYDAFKKTDGYQHTCLVNANWAAAQSHRLYDTLDLYTLAGSVYLSLNQICLMVEWNDYINSPTADAEYMKAKHRWWKRYVHWRDVEMADYRDELAAYQDAMALKYGPGHGNPGFYWGAGRAAPTADTGSYVAQPTKPEPPEEPKTTPQMYSQLTTSVYAVNMKKRVADFISHAETVVSDMEAQLARHRKLQDEVLSPGLKSYPFEPTHISELEGFVSIWKVAYQAANEGTGEYWTQQHHDVSALQVELMKGIEWAGLRDDKLIAVAGFSADRIATFRKTIDNWKATQTAYADVVLPGA</sequence>
<dbReference type="OrthoDB" id="7427781at2"/>
<name>A0A1I1YMA1_9RHOB</name>
<dbReference type="Proteomes" id="UP000325289">
    <property type="component" value="Unassembled WGS sequence"/>
</dbReference>
<evidence type="ECO:0000313" key="3">
    <source>
        <dbReference type="Proteomes" id="UP000325289"/>
    </source>
</evidence>
<accession>A0A1I1YMA1</accession>
<dbReference type="EMBL" id="FOMS01000007">
    <property type="protein sequence ID" value="SFE20539.1"/>
    <property type="molecule type" value="Genomic_DNA"/>
</dbReference>
<feature type="region of interest" description="Disordered" evidence="1">
    <location>
        <begin position="259"/>
        <end position="281"/>
    </location>
</feature>
<keyword evidence="3" id="KW-1185">Reference proteome</keyword>
<dbReference type="RefSeq" id="WP_149756221.1">
    <property type="nucleotide sequence ID" value="NZ_FOMS01000007.1"/>
</dbReference>
<evidence type="ECO:0000313" key="2">
    <source>
        <dbReference type="EMBL" id="SFE20539.1"/>
    </source>
</evidence>
<dbReference type="AlphaFoldDB" id="A0A1I1YMA1"/>
<evidence type="ECO:0000256" key="1">
    <source>
        <dbReference type="SAM" id="MobiDB-lite"/>
    </source>
</evidence>
<organism evidence="2 3">
    <name type="scientific">Roseivivax sediminis</name>
    <dbReference type="NCBI Taxonomy" id="936889"/>
    <lineage>
        <taxon>Bacteria</taxon>
        <taxon>Pseudomonadati</taxon>
        <taxon>Pseudomonadota</taxon>
        <taxon>Alphaproteobacteria</taxon>
        <taxon>Rhodobacterales</taxon>
        <taxon>Roseobacteraceae</taxon>
        <taxon>Roseivivax</taxon>
    </lineage>
</organism>
<reference evidence="2 3" key="1">
    <citation type="submission" date="2016-10" db="EMBL/GenBank/DDBJ databases">
        <authorList>
            <person name="Varghese N."/>
            <person name="Submissions S."/>
        </authorList>
    </citation>
    <scope>NUCLEOTIDE SEQUENCE [LARGE SCALE GENOMIC DNA]</scope>
    <source>
        <strain evidence="3">YIM D21,KCTC 23444,ACCC 10710</strain>
    </source>
</reference>
<proteinExistence type="predicted"/>